<keyword evidence="2" id="KW-1185">Reference proteome</keyword>
<protein>
    <submittedName>
        <fullName evidence="1">Phage tail assembly protein</fullName>
    </submittedName>
</protein>
<dbReference type="EMBL" id="CP058214">
    <property type="protein sequence ID" value="QPC44007.1"/>
    <property type="molecule type" value="Genomic_DNA"/>
</dbReference>
<sequence>MSKKKTQTVTLKEPVDWGDGETITHLEFRVPKAKDFRNLPMEPKFGDILDLMGKLCTRADGPLIVEELEPADMMAVAGVVGDFIPGGPGIGKTA</sequence>
<gene>
    <name evidence="1" type="ORF">HW532_15700</name>
</gene>
<evidence type="ECO:0000313" key="2">
    <source>
        <dbReference type="Proteomes" id="UP000593594"/>
    </source>
</evidence>
<dbReference type="KEGG" id="kmn:HW532_15700"/>
<reference evidence="1 2" key="1">
    <citation type="submission" date="2020-06" db="EMBL/GenBank/DDBJ databases">
        <title>Genome sequence of 2 isolates from Red Sea Mangroves.</title>
        <authorList>
            <person name="Sefrji F."/>
            <person name="Michoud G."/>
            <person name="Merlino G."/>
            <person name="Daffonchio D."/>
        </authorList>
    </citation>
    <scope>NUCLEOTIDE SEQUENCE [LARGE SCALE GENOMIC DNA]</scope>
    <source>
        <strain evidence="1 2">R1DC25</strain>
    </source>
</reference>
<dbReference type="Pfam" id="PF10109">
    <property type="entry name" value="Phage_TAC_7"/>
    <property type="match status" value="1"/>
</dbReference>
<proteinExistence type="predicted"/>
<dbReference type="Proteomes" id="UP000593594">
    <property type="component" value="Chromosome"/>
</dbReference>
<dbReference type="InterPro" id="IPR019289">
    <property type="entry name" value="Phage_tail_E/E"/>
</dbReference>
<dbReference type="AlphaFoldDB" id="A0A7S8HCR5"/>
<accession>A0A7S8HCR5</accession>
<name>A0A7S8HCR5_9HYPH</name>
<organism evidence="1 2">
    <name type="scientific">Kaustia mangrovi</name>
    <dbReference type="NCBI Taxonomy" id="2593653"/>
    <lineage>
        <taxon>Bacteria</taxon>
        <taxon>Pseudomonadati</taxon>
        <taxon>Pseudomonadota</taxon>
        <taxon>Alphaproteobacteria</taxon>
        <taxon>Hyphomicrobiales</taxon>
        <taxon>Parvibaculaceae</taxon>
        <taxon>Kaustia</taxon>
    </lineage>
</organism>
<evidence type="ECO:0000313" key="1">
    <source>
        <dbReference type="EMBL" id="QPC44007.1"/>
    </source>
</evidence>
<dbReference type="RefSeq" id="WP_246479182.1">
    <property type="nucleotide sequence ID" value="NZ_CP058214.1"/>
</dbReference>